<gene>
    <name evidence="1" type="ORF">H1P_4550007</name>
</gene>
<name>A0A563VYI9_9CYAN</name>
<dbReference type="AlphaFoldDB" id="A0A563VYI9"/>
<protein>
    <submittedName>
        <fullName evidence="1">Uncharacterized protein</fullName>
    </submittedName>
</protein>
<evidence type="ECO:0000313" key="1">
    <source>
        <dbReference type="EMBL" id="VEP16491.1"/>
    </source>
</evidence>
<reference evidence="1 2" key="1">
    <citation type="submission" date="2019-01" db="EMBL/GenBank/DDBJ databases">
        <authorList>
            <person name="Brito A."/>
        </authorList>
    </citation>
    <scope>NUCLEOTIDE SEQUENCE [LARGE SCALE GENOMIC DNA]</scope>
    <source>
        <strain evidence="1">1</strain>
    </source>
</reference>
<accession>A0A563VYI9</accession>
<dbReference type="Proteomes" id="UP000320055">
    <property type="component" value="Unassembled WGS sequence"/>
</dbReference>
<keyword evidence="2" id="KW-1185">Reference proteome</keyword>
<evidence type="ECO:0000313" key="2">
    <source>
        <dbReference type="Proteomes" id="UP000320055"/>
    </source>
</evidence>
<proteinExistence type="predicted"/>
<sequence>MLNYNQWVCDQEYRKNIAKKLDFNFCDTGFNVVKNYGGGSSFDGTKFNNQATKMDVLNRWQNFIDDPEYRQMFNSEIMEYSQKIFGSIKGTEALKS</sequence>
<organism evidence="1 2">
    <name type="scientific">Hyella patelloides LEGE 07179</name>
    <dbReference type="NCBI Taxonomy" id="945734"/>
    <lineage>
        <taxon>Bacteria</taxon>
        <taxon>Bacillati</taxon>
        <taxon>Cyanobacteriota</taxon>
        <taxon>Cyanophyceae</taxon>
        <taxon>Pleurocapsales</taxon>
        <taxon>Hyellaceae</taxon>
        <taxon>Hyella</taxon>
    </lineage>
</organism>
<dbReference type="EMBL" id="CAACVJ010000396">
    <property type="protein sequence ID" value="VEP16491.1"/>
    <property type="molecule type" value="Genomic_DNA"/>
</dbReference>